<feature type="chain" id="PRO_5040399083" description="DUF7029 domain-containing protein" evidence="2">
    <location>
        <begin position="25"/>
        <end position="1298"/>
    </location>
</feature>
<organism evidence="4 5">
    <name type="scientific">Myriangium duriaei CBS 260.36</name>
    <dbReference type="NCBI Taxonomy" id="1168546"/>
    <lineage>
        <taxon>Eukaryota</taxon>
        <taxon>Fungi</taxon>
        <taxon>Dikarya</taxon>
        <taxon>Ascomycota</taxon>
        <taxon>Pezizomycotina</taxon>
        <taxon>Dothideomycetes</taxon>
        <taxon>Dothideomycetidae</taxon>
        <taxon>Myriangiales</taxon>
        <taxon>Myriangiaceae</taxon>
        <taxon>Myriangium</taxon>
    </lineage>
</organism>
<feature type="region of interest" description="Disordered" evidence="1">
    <location>
        <begin position="181"/>
        <end position="383"/>
    </location>
</feature>
<evidence type="ECO:0000313" key="4">
    <source>
        <dbReference type="EMBL" id="KAF2148367.1"/>
    </source>
</evidence>
<feature type="domain" description="DUF7029" evidence="3">
    <location>
        <begin position="453"/>
        <end position="550"/>
    </location>
</feature>
<keyword evidence="5" id="KW-1185">Reference proteome</keyword>
<feature type="region of interest" description="Disordered" evidence="1">
    <location>
        <begin position="992"/>
        <end position="1095"/>
    </location>
</feature>
<evidence type="ECO:0000259" key="3">
    <source>
        <dbReference type="Pfam" id="PF22974"/>
    </source>
</evidence>
<dbReference type="Proteomes" id="UP000799439">
    <property type="component" value="Unassembled WGS sequence"/>
</dbReference>
<accession>A0A9P4IV05</accession>
<feature type="signal peptide" evidence="2">
    <location>
        <begin position="1"/>
        <end position="24"/>
    </location>
</feature>
<feature type="compositionally biased region" description="Low complexity" evidence="1">
    <location>
        <begin position="183"/>
        <end position="365"/>
    </location>
</feature>
<protein>
    <recommendedName>
        <fullName evidence="3">DUF7029 domain-containing protein</fullName>
    </recommendedName>
</protein>
<dbReference type="InterPro" id="IPR054293">
    <property type="entry name" value="DUF7029"/>
</dbReference>
<keyword evidence="2" id="KW-0732">Signal</keyword>
<evidence type="ECO:0000313" key="5">
    <source>
        <dbReference type="Proteomes" id="UP000799439"/>
    </source>
</evidence>
<reference evidence="4" key="1">
    <citation type="journal article" date="2020" name="Stud. Mycol.">
        <title>101 Dothideomycetes genomes: a test case for predicting lifestyles and emergence of pathogens.</title>
        <authorList>
            <person name="Haridas S."/>
            <person name="Albert R."/>
            <person name="Binder M."/>
            <person name="Bloem J."/>
            <person name="Labutti K."/>
            <person name="Salamov A."/>
            <person name="Andreopoulos B."/>
            <person name="Baker S."/>
            <person name="Barry K."/>
            <person name="Bills G."/>
            <person name="Bluhm B."/>
            <person name="Cannon C."/>
            <person name="Castanera R."/>
            <person name="Culley D."/>
            <person name="Daum C."/>
            <person name="Ezra D."/>
            <person name="Gonzalez J."/>
            <person name="Henrissat B."/>
            <person name="Kuo A."/>
            <person name="Liang C."/>
            <person name="Lipzen A."/>
            <person name="Lutzoni F."/>
            <person name="Magnuson J."/>
            <person name="Mondo S."/>
            <person name="Nolan M."/>
            <person name="Ohm R."/>
            <person name="Pangilinan J."/>
            <person name="Park H.-J."/>
            <person name="Ramirez L."/>
            <person name="Alfaro M."/>
            <person name="Sun H."/>
            <person name="Tritt A."/>
            <person name="Yoshinaga Y."/>
            <person name="Zwiers L.-H."/>
            <person name="Turgeon B."/>
            <person name="Goodwin S."/>
            <person name="Spatafora J."/>
            <person name="Crous P."/>
            <person name="Grigoriev I."/>
        </authorList>
    </citation>
    <scope>NUCLEOTIDE SEQUENCE</scope>
    <source>
        <strain evidence="4">CBS 260.36</strain>
    </source>
</reference>
<proteinExistence type="predicted"/>
<feature type="compositionally biased region" description="Polar residues" evidence="1">
    <location>
        <begin position="366"/>
        <end position="383"/>
    </location>
</feature>
<dbReference type="Pfam" id="PF22974">
    <property type="entry name" value="DUF7029"/>
    <property type="match status" value="1"/>
</dbReference>
<feature type="compositionally biased region" description="Low complexity" evidence="1">
    <location>
        <begin position="969"/>
        <end position="980"/>
    </location>
</feature>
<gene>
    <name evidence="4" type="ORF">K461DRAFT_301911</name>
</gene>
<name>A0A9P4IV05_9PEZI</name>
<comment type="caution">
    <text evidence="4">The sequence shown here is derived from an EMBL/GenBank/DDBJ whole genome shotgun (WGS) entry which is preliminary data.</text>
</comment>
<evidence type="ECO:0000256" key="1">
    <source>
        <dbReference type="SAM" id="MobiDB-lite"/>
    </source>
</evidence>
<dbReference type="EMBL" id="ML996093">
    <property type="protein sequence ID" value="KAF2148367.1"/>
    <property type="molecule type" value="Genomic_DNA"/>
</dbReference>
<feature type="compositionally biased region" description="Low complexity" evidence="1">
    <location>
        <begin position="1005"/>
        <end position="1092"/>
    </location>
</feature>
<feature type="region of interest" description="Disordered" evidence="1">
    <location>
        <begin position="949"/>
        <end position="980"/>
    </location>
</feature>
<evidence type="ECO:0000256" key="2">
    <source>
        <dbReference type="SAM" id="SignalP"/>
    </source>
</evidence>
<dbReference type="OrthoDB" id="10563117at2759"/>
<sequence>MSSVSLSALLWSAVFATRWSAATSQTVACTSKDVSVVQFEKDVTNPTAFCTYWTGSWASATDNPLGNLNSTVISQVCSCISAHPTLVATATSTTKRASTTTTSSVIAPTTSCSPKDSNITAVENAFLQPLVFCKYYINGSQTRTKSPVSGVNAQKLSSVCSCATATPSLFIKATVQASSTHQASTTKAVSSAKATSTRSASPTTTTTARTSGKASSSRQATSTSSATRSSSKPSSTRSVSSSTSHSSSKASLTTGTTKSASTTKTASSTKVASSTSSHSSIKAASSSSSRSTTKSATSGKVSTTSHTTSHTTSRTSSHTTSHTSLKAGATTSHTTSHPSSKTGSTTRATTTSSSTKGATTGKSTSHIPTGSPSSHKSASTTGKASLITGSLPATATSQTASAATVSASTNVAAKPAVPSTVNKAALSNLTPSKNATLAFKDSSSSSFSANSNATFKYPSVMLDYSSLISSVVCSTKNSTMTINFTSKSASTSAYTLWTKQSSLVFVTSSSSCSTNGSDYYFLASALSQASTGAVTVKGSTQSLSQVIASYAVKFSTGSSSTTTSSAVKTNTKLSLSGIIAQLQHTINSLSSSTLVTSPWGSQSQLFRYVPSALSIFTNLGFYESLTEYAISDALLDGTIVSPEVSMYCIDCSVDGGLGYSGAYTSSSGSTSLAMTLAGSLDFNFKVGINAFAPLTTTVNIPVGQFALPQVQAGSLLSVQPMVQVSLVGSLTVKGPGQVVLGSQSSWSNVSITLNTNSQLSSIVGTPVVNYPFSVEGPAEGDFSLTAQAAIVLQYSGSNSGSTTKLSFLDARTISGQSSTDSSNCDGIMWSSSYTAVDTALAGSSSATLQSDSGSVNDVCIDQGTGVATTIVTGTAATTTADGMPTTTGTLTDEAWTTATDTWFSDDQTSMTATETWTDAATTTTAETAVETDDSFTYAFTGTGTLAAEGAQQTQGSDDGSDDSGDGNEGNDTGCGNNGSGWNWPWSWGNLNSCDQGRGHGHPGQTTRSTQAPTTTIRTTTNKSVASSTTTTKAGVTTTTTTTMKTTSSTTTTTSSSTTTTSLPTTTTSSSTTTTSSTTTSTAATNTPALAASNRTPAPAGCVPNLYTFLSSDNQLWQLNSTLGYNGDLGTVQAGSIADCIDQCDAYGTNCAGVTWLEYGSSTQYCYLSSSSSVQSPGSLSNYAGYSAVRISGTSCISAQAPSCPGDDGGTYRSSTGFAYDVQCSYQYSGTVLAYADGVTSLQGCLEACDTVGDCDSVSYAYGGSLSSPTCTIFNSTTGAVASSSSLGYSVDSGYLFKF</sequence>